<reference evidence="2" key="1">
    <citation type="submission" date="2021-02" db="EMBL/GenBank/DDBJ databases">
        <authorList>
            <person name="Nowell W R."/>
        </authorList>
    </citation>
    <scope>NUCLEOTIDE SEQUENCE</scope>
</reference>
<feature type="compositionally biased region" description="Polar residues" evidence="1">
    <location>
        <begin position="11"/>
        <end position="21"/>
    </location>
</feature>
<feature type="region of interest" description="Disordered" evidence="1">
    <location>
        <begin position="1"/>
        <end position="21"/>
    </location>
</feature>
<name>A0A815XES4_9BILA</name>
<evidence type="ECO:0000313" key="2">
    <source>
        <dbReference type="EMBL" id="CAF1556589.1"/>
    </source>
</evidence>
<evidence type="ECO:0000256" key="1">
    <source>
        <dbReference type="SAM" id="MobiDB-lite"/>
    </source>
</evidence>
<gene>
    <name evidence="2" type="ORF">SEV965_LOCUS38959</name>
</gene>
<protein>
    <submittedName>
        <fullName evidence="2">Uncharacterized protein</fullName>
    </submittedName>
</protein>
<dbReference type="AlphaFoldDB" id="A0A815XES4"/>
<feature type="non-terminal residue" evidence="2">
    <location>
        <position position="1"/>
    </location>
</feature>
<dbReference type="Proteomes" id="UP000663889">
    <property type="component" value="Unassembled WGS sequence"/>
</dbReference>
<evidence type="ECO:0000313" key="3">
    <source>
        <dbReference type="Proteomes" id="UP000663889"/>
    </source>
</evidence>
<organism evidence="2 3">
    <name type="scientific">Rotaria sordida</name>
    <dbReference type="NCBI Taxonomy" id="392033"/>
    <lineage>
        <taxon>Eukaryota</taxon>
        <taxon>Metazoa</taxon>
        <taxon>Spiralia</taxon>
        <taxon>Gnathifera</taxon>
        <taxon>Rotifera</taxon>
        <taxon>Eurotatoria</taxon>
        <taxon>Bdelloidea</taxon>
        <taxon>Philodinida</taxon>
        <taxon>Philodinidae</taxon>
        <taxon>Rotaria</taxon>
    </lineage>
</organism>
<dbReference type="EMBL" id="CAJNOU010011275">
    <property type="protein sequence ID" value="CAF1556589.1"/>
    <property type="molecule type" value="Genomic_DNA"/>
</dbReference>
<accession>A0A815XES4</accession>
<feature type="non-terminal residue" evidence="2">
    <location>
        <position position="29"/>
    </location>
</feature>
<sequence>MSIRGGMVVTNAPSLNNTGSPSRVNFLTI</sequence>
<comment type="caution">
    <text evidence="2">The sequence shown here is derived from an EMBL/GenBank/DDBJ whole genome shotgun (WGS) entry which is preliminary data.</text>
</comment>
<proteinExistence type="predicted"/>